<dbReference type="EMBL" id="SMOL01000231">
    <property type="protein sequence ID" value="KAB2622207.1"/>
    <property type="molecule type" value="Genomic_DNA"/>
</dbReference>
<dbReference type="Proteomes" id="UP000327157">
    <property type="component" value="Chromosome 4"/>
</dbReference>
<keyword evidence="3" id="KW-1185">Reference proteome</keyword>
<gene>
    <name evidence="2" type="ORF">D8674_024389</name>
</gene>
<sequence length="87" mass="9968">MVRNKWKQRKMEKQKTDMEEREGVAINSGPARAVFLSNRTILSNTHHHHRLSFLLSSSILFSLTLHCLNSLPLTHKTLLIANHIGLV</sequence>
<evidence type="ECO:0000313" key="3">
    <source>
        <dbReference type="Proteomes" id="UP000327157"/>
    </source>
</evidence>
<evidence type="ECO:0000313" key="2">
    <source>
        <dbReference type="EMBL" id="KAB2622207.1"/>
    </source>
</evidence>
<evidence type="ECO:0000256" key="1">
    <source>
        <dbReference type="SAM" id="MobiDB-lite"/>
    </source>
</evidence>
<dbReference type="AlphaFoldDB" id="A0A5N5H502"/>
<protein>
    <submittedName>
        <fullName evidence="2">E3 ubiquitin-protein ligase SGR9</fullName>
    </submittedName>
</protein>
<reference evidence="2 3" key="1">
    <citation type="submission" date="2019-09" db="EMBL/GenBank/DDBJ databases">
        <authorList>
            <person name="Ou C."/>
        </authorList>
    </citation>
    <scope>NUCLEOTIDE SEQUENCE [LARGE SCALE GENOMIC DNA]</scope>
    <source>
        <strain evidence="2">S2</strain>
        <tissue evidence="2">Leaf</tissue>
    </source>
</reference>
<accession>A0A5N5H502</accession>
<organism evidence="2 3">
    <name type="scientific">Pyrus ussuriensis x Pyrus communis</name>
    <dbReference type="NCBI Taxonomy" id="2448454"/>
    <lineage>
        <taxon>Eukaryota</taxon>
        <taxon>Viridiplantae</taxon>
        <taxon>Streptophyta</taxon>
        <taxon>Embryophyta</taxon>
        <taxon>Tracheophyta</taxon>
        <taxon>Spermatophyta</taxon>
        <taxon>Magnoliopsida</taxon>
        <taxon>eudicotyledons</taxon>
        <taxon>Gunneridae</taxon>
        <taxon>Pentapetalae</taxon>
        <taxon>rosids</taxon>
        <taxon>fabids</taxon>
        <taxon>Rosales</taxon>
        <taxon>Rosaceae</taxon>
        <taxon>Amygdaloideae</taxon>
        <taxon>Maleae</taxon>
        <taxon>Pyrus</taxon>
    </lineage>
</organism>
<reference evidence="2 3" key="3">
    <citation type="submission" date="2019-11" db="EMBL/GenBank/DDBJ databases">
        <title>A de novo genome assembly of a pear dwarfing rootstock.</title>
        <authorList>
            <person name="Wang F."/>
            <person name="Wang J."/>
            <person name="Li S."/>
            <person name="Zhang Y."/>
            <person name="Fang M."/>
            <person name="Ma L."/>
            <person name="Zhao Y."/>
            <person name="Jiang S."/>
        </authorList>
    </citation>
    <scope>NUCLEOTIDE SEQUENCE [LARGE SCALE GENOMIC DNA]</scope>
    <source>
        <strain evidence="2">S2</strain>
        <tissue evidence="2">Leaf</tissue>
    </source>
</reference>
<name>A0A5N5H502_9ROSA</name>
<comment type="caution">
    <text evidence="2">The sequence shown here is derived from an EMBL/GenBank/DDBJ whole genome shotgun (WGS) entry which is preliminary data.</text>
</comment>
<feature type="compositionally biased region" description="Basic and acidic residues" evidence="1">
    <location>
        <begin position="9"/>
        <end position="23"/>
    </location>
</feature>
<feature type="region of interest" description="Disordered" evidence="1">
    <location>
        <begin position="1"/>
        <end position="23"/>
    </location>
</feature>
<reference evidence="3" key="2">
    <citation type="submission" date="2019-10" db="EMBL/GenBank/DDBJ databases">
        <title>A de novo genome assembly of a pear dwarfing rootstock.</title>
        <authorList>
            <person name="Wang F."/>
            <person name="Wang J."/>
            <person name="Li S."/>
            <person name="Zhang Y."/>
            <person name="Fang M."/>
            <person name="Ma L."/>
            <person name="Zhao Y."/>
            <person name="Jiang S."/>
        </authorList>
    </citation>
    <scope>NUCLEOTIDE SEQUENCE [LARGE SCALE GENOMIC DNA]</scope>
</reference>
<proteinExistence type="predicted"/>